<proteinExistence type="predicted"/>
<evidence type="ECO:0000313" key="1">
    <source>
        <dbReference type="EMBL" id="MER0429359.1"/>
    </source>
</evidence>
<reference evidence="1 2" key="1">
    <citation type="submission" date="2024-01" db="EMBL/GenBank/DDBJ databases">
        <title>Metagenomic exploration of the rhizosphere soil microbial community and their significance in facilitating the development of wild simulated ginseng.</title>
        <authorList>
            <person name="Huang J."/>
        </authorList>
    </citation>
    <scope>NUCLEOTIDE SEQUENCE [LARGE SCALE GENOMIC DNA]</scope>
    <source>
        <strain evidence="1 2">WY141</strain>
    </source>
</reference>
<evidence type="ECO:0008006" key="3">
    <source>
        <dbReference type="Google" id="ProtNLM"/>
    </source>
</evidence>
<dbReference type="EMBL" id="JBEJUE010000057">
    <property type="protein sequence ID" value="MER0429359.1"/>
    <property type="molecule type" value="Genomic_DNA"/>
</dbReference>
<gene>
    <name evidence="1" type="ORF">ABR748_34950</name>
</gene>
<dbReference type="InterPro" id="IPR014710">
    <property type="entry name" value="RmlC-like_jellyroll"/>
</dbReference>
<protein>
    <recommendedName>
        <fullName evidence="3">Crp/Fnr family transcriptional regulator</fullName>
    </recommendedName>
</protein>
<dbReference type="Gene3D" id="2.60.120.10">
    <property type="entry name" value="Jelly Rolls"/>
    <property type="match status" value="1"/>
</dbReference>
<evidence type="ECO:0000313" key="2">
    <source>
        <dbReference type="Proteomes" id="UP001456562"/>
    </source>
</evidence>
<dbReference type="Proteomes" id="UP001456562">
    <property type="component" value="Unassembled WGS sequence"/>
</dbReference>
<sequence length="246" mass="27314">MASTENLPTEYRPRRGNLEVRLSRYFATKGAGAEAAGALASASILHRHSREGVPIDRNAVEIIVSGVAAQGGRLWGPERWLGDLDMFREPSVKVMRPWTEFLCTTRTIRISREVLRSWAMRDLSVQRMLNQALVYQLRVHDIVYGLDSRSTTARLAQLIHYLAHQAPDLEEARLLPFSEGQLHGPTQKHLAIALGVSLASIEKSMQHLRKIGVLASSGMGRANRTYTILDSDLLYTVANGAMPMAS</sequence>
<name>A0ABV1QDV9_STRMI</name>
<accession>A0ABV1QDV9</accession>
<keyword evidence="2" id="KW-1185">Reference proteome</keyword>
<organism evidence="1 2">
    <name type="scientific">Streptomyces microflavus</name>
    <name type="common">Streptomyces lipmanii</name>
    <dbReference type="NCBI Taxonomy" id="1919"/>
    <lineage>
        <taxon>Bacteria</taxon>
        <taxon>Bacillati</taxon>
        <taxon>Actinomycetota</taxon>
        <taxon>Actinomycetes</taxon>
        <taxon>Kitasatosporales</taxon>
        <taxon>Streptomycetaceae</taxon>
        <taxon>Streptomyces</taxon>
    </lineage>
</organism>
<comment type="caution">
    <text evidence="1">The sequence shown here is derived from an EMBL/GenBank/DDBJ whole genome shotgun (WGS) entry which is preliminary data.</text>
</comment>
<dbReference type="RefSeq" id="WP_350241348.1">
    <property type="nucleotide sequence ID" value="NZ_JBEJUE010000057.1"/>
</dbReference>